<dbReference type="EMBL" id="FOLH01000002">
    <property type="protein sequence ID" value="SFB98239.1"/>
    <property type="molecule type" value="Genomic_DNA"/>
</dbReference>
<keyword evidence="9" id="KW-1185">Reference proteome</keyword>
<dbReference type="Gene3D" id="3.40.50.150">
    <property type="entry name" value="Vaccinia Virus protein VP39"/>
    <property type="match status" value="1"/>
</dbReference>
<gene>
    <name evidence="8" type="ORF">SAMN05660443_0988</name>
</gene>
<name>A0A1I1FFK2_9GAMM</name>
<evidence type="ECO:0000256" key="3">
    <source>
        <dbReference type="ARBA" id="ARBA00022679"/>
    </source>
</evidence>
<keyword evidence="4 5" id="KW-0949">S-adenosyl-L-methionine</keyword>
<evidence type="ECO:0000256" key="2">
    <source>
        <dbReference type="ARBA" id="ARBA00022603"/>
    </source>
</evidence>
<dbReference type="GO" id="GO:0032259">
    <property type="term" value="P:methylation"/>
    <property type="evidence" value="ECO:0007669"/>
    <property type="project" value="UniProtKB-KW"/>
</dbReference>
<comment type="catalytic activity">
    <reaction evidence="1 5">
        <text>L-glutamyl-[protein] + S-adenosyl-L-methionine = [protein]-L-glutamate 5-O-methyl ester + S-adenosyl-L-homocysteine</text>
        <dbReference type="Rhea" id="RHEA:24452"/>
        <dbReference type="Rhea" id="RHEA-COMP:10208"/>
        <dbReference type="Rhea" id="RHEA-COMP:10311"/>
        <dbReference type="ChEBI" id="CHEBI:29973"/>
        <dbReference type="ChEBI" id="CHEBI:57856"/>
        <dbReference type="ChEBI" id="CHEBI:59789"/>
        <dbReference type="ChEBI" id="CHEBI:82795"/>
        <dbReference type="EC" id="2.1.1.80"/>
    </reaction>
</comment>
<evidence type="ECO:0000256" key="4">
    <source>
        <dbReference type="ARBA" id="ARBA00022691"/>
    </source>
</evidence>
<comment type="function">
    <text evidence="5">Methylation of the membrane-bound methyl-accepting chemotaxis proteins (MCP) to form gamma-glutamyl methyl ester residues in MCP.</text>
</comment>
<dbReference type="OrthoDB" id="9816309at2"/>
<dbReference type="PANTHER" id="PTHR24422">
    <property type="entry name" value="CHEMOTAXIS PROTEIN METHYLTRANSFERASE"/>
    <property type="match status" value="1"/>
</dbReference>
<sequence>MSISKTLSPQEFEAFRNFLQEACGILLGDNKQYLVTSRLSKIMVQQKLGSLTDLMKEMQRNPRSGLKEAVVDAMTTNETLWFRDVHPFNILENKVLPEIAPKLKSEPLKIWSAAASTGQEPYSISMVIEEFKRKNPGAFRMGEKILGTDISASALSAARSGTYEMLAIGRGLSKDHLTKHFTQTGEGRWKVNPNIQKRVEYRMMNLLHSYTMLGKFDVVFCRNVLIYFSADLKKDILKRMHANLKPGGYLFLGASEALSNMPDLYEMVQCRPGIIYRAK</sequence>
<evidence type="ECO:0000256" key="6">
    <source>
        <dbReference type="PIRSR" id="PIRSR000410-1"/>
    </source>
</evidence>
<dbReference type="SUPFAM" id="SSF47757">
    <property type="entry name" value="Chemotaxis receptor methyltransferase CheR, N-terminal domain"/>
    <property type="match status" value="1"/>
</dbReference>
<proteinExistence type="predicted"/>
<keyword evidence="3 5" id="KW-0808">Transferase</keyword>
<dbReference type="Pfam" id="PF03705">
    <property type="entry name" value="CheR_N"/>
    <property type="match status" value="1"/>
</dbReference>
<dbReference type="InterPro" id="IPR029063">
    <property type="entry name" value="SAM-dependent_MTases_sf"/>
</dbReference>
<evidence type="ECO:0000313" key="8">
    <source>
        <dbReference type="EMBL" id="SFB98239.1"/>
    </source>
</evidence>
<dbReference type="PROSITE" id="PS50123">
    <property type="entry name" value="CHER"/>
    <property type="match status" value="1"/>
</dbReference>
<feature type="binding site" evidence="6">
    <location>
        <begin position="222"/>
        <end position="223"/>
    </location>
    <ligand>
        <name>S-adenosyl-L-methionine</name>
        <dbReference type="ChEBI" id="CHEBI:59789"/>
    </ligand>
</feature>
<dbReference type="InterPro" id="IPR022641">
    <property type="entry name" value="CheR_N"/>
</dbReference>
<dbReference type="RefSeq" id="WP_091960101.1">
    <property type="nucleotide sequence ID" value="NZ_FOLH01000002.1"/>
</dbReference>
<evidence type="ECO:0000256" key="5">
    <source>
        <dbReference type="PIRNR" id="PIRNR000410"/>
    </source>
</evidence>
<protein>
    <recommendedName>
        <fullName evidence="5">Chemotaxis protein methyltransferase</fullName>
        <ecNumber evidence="5">2.1.1.80</ecNumber>
    </recommendedName>
</protein>
<dbReference type="Proteomes" id="UP000199058">
    <property type="component" value="Unassembled WGS sequence"/>
</dbReference>
<feature type="binding site" evidence="6">
    <location>
        <position position="83"/>
    </location>
    <ligand>
        <name>S-adenosyl-L-methionine</name>
        <dbReference type="ChEBI" id="CHEBI:59789"/>
    </ligand>
</feature>
<feature type="binding site" evidence="6">
    <location>
        <begin position="205"/>
        <end position="206"/>
    </location>
    <ligand>
        <name>S-adenosyl-L-methionine</name>
        <dbReference type="ChEBI" id="CHEBI:59789"/>
    </ligand>
</feature>
<dbReference type="InterPro" id="IPR000780">
    <property type="entry name" value="CheR_MeTrfase"/>
</dbReference>
<dbReference type="SUPFAM" id="SSF53335">
    <property type="entry name" value="S-adenosyl-L-methionine-dependent methyltransferases"/>
    <property type="match status" value="1"/>
</dbReference>
<dbReference type="InterPro" id="IPR022642">
    <property type="entry name" value="CheR_C"/>
</dbReference>
<feature type="domain" description="CheR-type methyltransferase" evidence="7">
    <location>
        <begin position="1"/>
        <end position="279"/>
    </location>
</feature>
<dbReference type="EC" id="2.1.1.80" evidence="5"/>
<feature type="binding site" evidence="6">
    <location>
        <position position="77"/>
    </location>
    <ligand>
        <name>S-adenosyl-L-methionine</name>
        <dbReference type="ChEBI" id="CHEBI:59789"/>
    </ligand>
</feature>
<dbReference type="Pfam" id="PF01739">
    <property type="entry name" value="CheR"/>
    <property type="match status" value="1"/>
</dbReference>
<organism evidence="8 9">
    <name type="scientific">Marinospirillum celere</name>
    <dbReference type="NCBI Taxonomy" id="1122252"/>
    <lineage>
        <taxon>Bacteria</taxon>
        <taxon>Pseudomonadati</taxon>
        <taxon>Pseudomonadota</taxon>
        <taxon>Gammaproteobacteria</taxon>
        <taxon>Oceanospirillales</taxon>
        <taxon>Oceanospirillaceae</taxon>
        <taxon>Marinospirillum</taxon>
    </lineage>
</organism>
<dbReference type="STRING" id="1122252.SAMN05660443_0988"/>
<dbReference type="Gene3D" id="1.10.155.10">
    <property type="entry name" value="Chemotaxis receptor methyltransferase CheR, N-terminal domain"/>
    <property type="match status" value="1"/>
</dbReference>
<dbReference type="InterPro" id="IPR036804">
    <property type="entry name" value="CheR_N_sf"/>
</dbReference>
<accession>A0A1I1FFK2</accession>
<feature type="binding site" evidence="6">
    <location>
        <position position="149"/>
    </location>
    <ligand>
        <name>S-adenosyl-L-methionine</name>
        <dbReference type="ChEBI" id="CHEBI:59789"/>
    </ligand>
</feature>
<feature type="binding site" evidence="6">
    <location>
        <position position="120"/>
    </location>
    <ligand>
        <name>S-adenosyl-L-methionine</name>
        <dbReference type="ChEBI" id="CHEBI:59789"/>
    </ligand>
</feature>
<dbReference type="PIRSF" id="PIRSF000410">
    <property type="entry name" value="CheR"/>
    <property type="match status" value="1"/>
</dbReference>
<dbReference type="PANTHER" id="PTHR24422:SF21">
    <property type="entry name" value="CHEMOTAXIS PROTEIN METHYLTRANSFERASE 1"/>
    <property type="match status" value="1"/>
</dbReference>
<feature type="binding site" evidence="6">
    <location>
        <position position="79"/>
    </location>
    <ligand>
        <name>S-adenosyl-L-methionine</name>
        <dbReference type="ChEBI" id="CHEBI:59789"/>
    </ligand>
</feature>
<keyword evidence="2 5" id="KW-0489">Methyltransferase</keyword>
<dbReference type="InterPro" id="IPR026024">
    <property type="entry name" value="Chemotaxis_MeTrfase_CheR"/>
</dbReference>
<dbReference type="AlphaFoldDB" id="A0A1I1FFK2"/>
<evidence type="ECO:0000256" key="1">
    <source>
        <dbReference type="ARBA" id="ARBA00001541"/>
    </source>
</evidence>
<dbReference type="PRINTS" id="PR00996">
    <property type="entry name" value="CHERMTFRASE"/>
</dbReference>
<dbReference type="CDD" id="cd02440">
    <property type="entry name" value="AdoMet_MTases"/>
    <property type="match status" value="1"/>
</dbReference>
<dbReference type="SMART" id="SM00138">
    <property type="entry name" value="MeTrc"/>
    <property type="match status" value="1"/>
</dbReference>
<evidence type="ECO:0000313" key="9">
    <source>
        <dbReference type="Proteomes" id="UP000199058"/>
    </source>
</evidence>
<dbReference type="GO" id="GO:0008983">
    <property type="term" value="F:protein-glutamate O-methyltransferase activity"/>
    <property type="evidence" value="ECO:0007669"/>
    <property type="project" value="UniProtKB-EC"/>
</dbReference>
<reference evidence="8 9" key="1">
    <citation type="submission" date="2016-10" db="EMBL/GenBank/DDBJ databases">
        <authorList>
            <person name="de Groot N.N."/>
        </authorList>
    </citation>
    <scope>NUCLEOTIDE SEQUENCE [LARGE SCALE GENOMIC DNA]</scope>
    <source>
        <strain evidence="8 9">DSM 18438</strain>
    </source>
</reference>
<evidence type="ECO:0000259" key="7">
    <source>
        <dbReference type="PROSITE" id="PS50123"/>
    </source>
</evidence>
<dbReference type="InterPro" id="IPR050903">
    <property type="entry name" value="Bact_Chemotaxis_MeTrfase"/>
</dbReference>